<evidence type="ECO:0008006" key="6">
    <source>
        <dbReference type="Google" id="ProtNLM"/>
    </source>
</evidence>
<dbReference type="InterPro" id="IPR029069">
    <property type="entry name" value="HotDog_dom_sf"/>
</dbReference>
<feature type="domain" description="Acyl-CoA thioesterase-like C-terminal" evidence="3">
    <location>
        <begin position="470"/>
        <end position="571"/>
    </location>
</feature>
<protein>
    <recommendedName>
        <fullName evidence="6">Thioesterase domain-containing protein</fullName>
    </recommendedName>
</protein>
<dbReference type="PANTHER" id="PTHR38110:SF1">
    <property type="entry name" value="THIOESTERASE DOMAIN-CONTAINING PROTEIN"/>
    <property type="match status" value="1"/>
</dbReference>
<accession>A0ABQ0LPI9</accession>
<organism evidence="4 5">
    <name type="scientific">Mycena chlorophos</name>
    <name type="common">Agaric fungus</name>
    <name type="synonym">Agaricus chlorophos</name>
    <dbReference type="NCBI Taxonomy" id="658473"/>
    <lineage>
        <taxon>Eukaryota</taxon>
        <taxon>Fungi</taxon>
        <taxon>Dikarya</taxon>
        <taxon>Basidiomycota</taxon>
        <taxon>Agaricomycotina</taxon>
        <taxon>Agaricomycetes</taxon>
        <taxon>Agaricomycetidae</taxon>
        <taxon>Agaricales</taxon>
        <taxon>Marasmiineae</taxon>
        <taxon>Mycenaceae</taxon>
        <taxon>Mycena</taxon>
    </lineage>
</organism>
<dbReference type="InterPro" id="IPR049449">
    <property type="entry name" value="TesB_ACOT8-like_N"/>
</dbReference>
<dbReference type="InterPro" id="IPR049450">
    <property type="entry name" value="ACOT8-like_C"/>
</dbReference>
<evidence type="ECO:0000313" key="5">
    <source>
        <dbReference type="Proteomes" id="UP000815677"/>
    </source>
</evidence>
<dbReference type="InterPro" id="IPR042171">
    <property type="entry name" value="Acyl-CoA_hotdog"/>
</dbReference>
<reference evidence="4" key="1">
    <citation type="submission" date="2014-09" db="EMBL/GenBank/DDBJ databases">
        <title>Genome sequence of the luminous mushroom Mycena chlorophos for searching fungal bioluminescence genes.</title>
        <authorList>
            <person name="Tanaka Y."/>
            <person name="Kasuga D."/>
            <person name="Oba Y."/>
            <person name="Hase S."/>
            <person name="Sato K."/>
            <person name="Oba Y."/>
            <person name="Sakakibara Y."/>
        </authorList>
    </citation>
    <scope>NUCLEOTIDE SEQUENCE</scope>
</reference>
<feature type="region of interest" description="Disordered" evidence="1">
    <location>
        <begin position="194"/>
        <end position="218"/>
    </location>
</feature>
<dbReference type="SUPFAM" id="SSF54637">
    <property type="entry name" value="Thioesterase/thiol ester dehydrase-isomerase"/>
    <property type="match status" value="1"/>
</dbReference>
<dbReference type="Pfam" id="PF20789">
    <property type="entry name" value="4HBT_3C"/>
    <property type="match status" value="1"/>
</dbReference>
<dbReference type="InterPro" id="IPR052389">
    <property type="entry name" value="Sec_Metab_Biosynth-Assoc"/>
</dbReference>
<dbReference type="Pfam" id="PF13622">
    <property type="entry name" value="4HBT_3"/>
    <property type="match status" value="1"/>
</dbReference>
<keyword evidence="5" id="KW-1185">Reference proteome</keyword>
<sequence>MPLSLDLVITIPLRVRHDPLIYSLAPRKMEWAWGLPSGSLESHIQSFDDPLVESLLADDKSVLAIHPELCRAFTRKQDPFLQEDQLNDIHELYGGQKTFQYVVLHADPASTDIPLYVVSSTIPPHLTLGRSTFSPSRDVPVPLALSLSSMQYNYNVWIHSTPPSWFIDGLPKPPAEHNSTPPVKMFLDDERSNASSSRCTASEPRAIPEKGTNKKSKTRDYRLNKRMRRWLGNLPLAEADAEADADVAFILNDGQVREDRAEKTFEEQSVAAASLALDQPDYLRVLLKRKRMRLGLVPTLTPAVTDPGRHPTSRNLLLTSMPPLSEVLLNVARKSGSEAVYTGRVGKDWTVGRIPHGGTVLGIVLQAAIVHQANLEHPAPLHATVHYLQPTKTLTELEVELKVLKRGKNFVNLIADLVQEGTVRLTAHLIFAKPVLNYPRFSPSSGYARRIPLSRHPAQSVATDPAAVFSGFRFSEHVQWAQDPVLLADATRTRPNGVAIWGAWLELRESEERITPASLAFFADCFANLTSMWPADVTNGESGWAPTLTLTLEYKHPIPPASDTRYATRTVGVYAVSGYLSAPQNRHNTFVEIWTAPSVIGSRTPIRDNWEEEQVCLAVASQMQLLMNGKEAKRNNIHPRDPTVAKL</sequence>
<feature type="domain" description="Acyl-CoA thioesterase-like N-terminal HotDog" evidence="2">
    <location>
        <begin position="347"/>
        <end position="431"/>
    </location>
</feature>
<dbReference type="Proteomes" id="UP000815677">
    <property type="component" value="Unassembled WGS sequence"/>
</dbReference>
<evidence type="ECO:0000259" key="2">
    <source>
        <dbReference type="Pfam" id="PF13622"/>
    </source>
</evidence>
<evidence type="ECO:0000256" key="1">
    <source>
        <dbReference type="SAM" id="MobiDB-lite"/>
    </source>
</evidence>
<evidence type="ECO:0000313" key="4">
    <source>
        <dbReference type="EMBL" id="GAT52980.1"/>
    </source>
</evidence>
<proteinExistence type="predicted"/>
<dbReference type="Gene3D" id="2.40.160.210">
    <property type="entry name" value="Acyl-CoA thioesterase, double hotdog domain"/>
    <property type="match status" value="1"/>
</dbReference>
<dbReference type="PANTHER" id="PTHR38110">
    <property type="entry name" value="CHROMOSOME 23, WHOLE GENOME SHOTGUN SEQUENCE"/>
    <property type="match status" value="1"/>
</dbReference>
<gene>
    <name evidence="4" type="ORF">MCHLO_09986</name>
</gene>
<evidence type="ECO:0000259" key="3">
    <source>
        <dbReference type="Pfam" id="PF20789"/>
    </source>
</evidence>
<feature type="compositionally biased region" description="Basic and acidic residues" evidence="1">
    <location>
        <begin position="206"/>
        <end position="218"/>
    </location>
</feature>
<name>A0ABQ0LPI9_MYCCL</name>
<dbReference type="EMBL" id="DF848044">
    <property type="protein sequence ID" value="GAT52980.1"/>
    <property type="molecule type" value="Genomic_DNA"/>
</dbReference>